<gene>
    <name evidence="3" type="ORF">EDC38_0098</name>
</gene>
<evidence type="ECO:0000256" key="2">
    <source>
        <dbReference type="SAM" id="MobiDB-lite"/>
    </source>
</evidence>
<evidence type="ECO:0000256" key="1">
    <source>
        <dbReference type="SAM" id="Coils"/>
    </source>
</evidence>
<sequence>MERKEPTISGTIKPEKDEVAARQGRAAAAPPGGNAKGPKRPGGGGGTPPPPQRPAGASSGGQGLAIAALIIAVAGVGASGFLAWKWTGAEQNLAQANERLETLEKRIAITSNESSEYVEEIQEKLEWADSEIRKLWGVSYDTNRKRIASNQEGLESLKRELASVKESASSASQGLSSLRSAFDKTEQQVSEVSSAIERLQAAADSVEAQGQRLQNLSEEVDQLEEGLGRLRGLAERVGTNEEAIEAIDSYRRSINRDILTIKEQLSSP</sequence>
<evidence type="ECO:0000313" key="3">
    <source>
        <dbReference type="EMBL" id="ROQ19514.1"/>
    </source>
</evidence>
<feature type="coiled-coil region" evidence="1">
    <location>
        <begin position="86"/>
        <end position="120"/>
    </location>
</feature>
<protein>
    <submittedName>
        <fullName evidence="3">Uncharacterized protein</fullName>
    </submittedName>
</protein>
<organism evidence="3 4">
    <name type="scientific">Marinimicrobium koreense</name>
    <dbReference type="NCBI Taxonomy" id="306545"/>
    <lineage>
        <taxon>Bacteria</taxon>
        <taxon>Pseudomonadati</taxon>
        <taxon>Pseudomonadota</taxon>
        <taxon>Gammaproteobacteria</taxon>
        <taxon>Cellvibrionales</taxon>
        <taxon>Cellvibrionaceae</taxon>
        <taxon>Marinimicrobium</taxon>
    </lineage>
</organism>
<feature type="coiled-coil region" evidence="1">
    <location>
        <begin position="147"/>
        <end position="233"/>
    </location>
</feature>
<dbReference type="Gene3D" id="1.10.287.1490">
    <property type="match status" value="1"/>
</dbReference>
<reference evidence="3 4" key="1">
    <citation type="submission" date="2018-11" db="EMBL/GenBank/DDBJ databases">
        <title>Genomic Encyclopedia of Type Strains, Phase IV (KMG-IV): sequencing the most valuable type-strain genomes for metagenomic binning, comparative biology and taxonomic classification.</title>
        <authorList>
            <person name="Goeker M."/>
        </authorList>
    </citation>
    <scope>NUCLEOTIDE SEQUENCE [LARGE SCALE GENOMIC DNA]</scope>
    <source>
        <strain evidence="3 4">DSM 16974</strain>
    </source>
</reference>
<comment type="caution">
    <text evidence="3">The sequence shown here is derived from an EMBL/GenBank/DDBJ whole genome shotgun (WGS) entry which is preliminary data.</text>
</comment>
<accession>A0A3N1NI84</accession>
<keyword evidence="4" id="KW-1185">Reference proteome</keyword>
<proteinExistence type="predicted"/>
<dbReference type="Proteomes" id="UP000273643">
    <property type="component" value="Unassembled WGS sequence"/>
</dbReference>
<dbReference type="AlphaFoldDB" id="A0A3N1NI84"/>
<dbReference type="OrthoDB" id="5700790at2"/>
<dbReference type="RefSeq" id="WP_123636864.1">
    <property type="nucleotide sequence ID" value="NZ_RJUK01000001.1"/>
</dbReference>
<dbReference type="SUPFAM" id="SSF58113">
    <property type="entry name" value="Apolipoprotein A-I"/>
    <property type="match status" value="1"/>
</dbReference>
<feature type="region of interest" description="Disordered" evidence="2">
    <location>
        <begin position="1"/>
        <end position="60"/>
    </location>
</feature>
<evidence type="ECO:0000313" key="4">
    <source>
        <dbReference type="Proteomes" id="UP000273643"/>
    </source>
</evidence>
<dbReference type="EMBL" id="RJUK01000001">
    <property type="protein sequence ID" value="ROQ19514.1"/>
    <property type="molecule type" value="Genomic_DNA"/>
</dbReference>
<keyword evidence="1" id="KW-0175">Coiled coil</keyword>
<name>A0A3N1NI84_9GAMM</name>
<feature type="compositionally biased region" description="Low complexity" evidence="2">
    <location>
        <begin position="21"/>
        <end position="33"/>
    </location>
</feature>